<evidence type="ECO:0000313" key="3">
    <source>
        <dbReference type="Proteomes" id="UP000269044"/>
    </source>
</evidence>
<sequence length="79" mass="8705">MTMIDADKLKPALEAWQIAAAFVVLSSQSADAAFLRGEHKDADQMAERTQQALRTLEEKAHNLAKLVEALIYQAEHPTG</sequence>
<evidence type="ECO:0000256" key="1">
    <source>
        <dbReference type="SAM" id="Coils"/>
    </source>
</evidence>
<accession>A0A3M4KAV6</accession>
<reference evidence="2 3" key="1">
    <citation type="submission" date="2018-08" db="EMBL/GenBank/DDBJ databases">
        <title>Recombination of ecologically and evolutionarily significant loci maintains genetic cohesion in the Pseudomonas syringae species complex.</title>
        <authorList>
            <person name="Dillon M."/>
            <person name="Thakur S."/>
            <person name="Almeida R.N.D."/>
            <person name="Weir B.S."/>
            <person name="Guttman D.S."/>
        </authorList>
    </citation>
    <scope>NUCLEOTIDE SEQUENCE [LARGE SCALE GENOMIC DNA]</scope>
    <source>
        <strain evidence="2 3">ICMP 13052</strain>
    </source>
</reference>
<protein>
    <submittedName>
        <fullName evidence="2">Uncharacterized protein</fullName>
    </submittedName>
</protein>
<name>A0A3M4KAV6_9PSED</name>
<dbReference type="RefSeq" id="WP_023383636.1">
    <property type="nucleotide sequence ID" value="NZ_RBRA01000089.1"/>
</dbReference>
<organism evidence="2 3">
    <name type="scientific">Pseudomonas syringae pv. delphinii</name>
    <dbReference type="NCBI Taxonomy" id="192088"/>
    <lineage>
        <taxon>Bacteria</taxon>
        <taxon>Pseudomonadati</taxon>
        <taxon>Pseudomonadota</taxon>
        <taxon>Gammaproteobacteria</taxon>
        <taxon>Pseudomonadales</taxon>
        <taxon>Pseudomonadaceae</taxon>
        <taxon>Pseudomonas</taxon>
    </lineage>
</organism>
<dbReference type="AlphaFoldDB" id="A0A3M4KAV6"/>
<gene>
    <name evidence="2" type="ORF">ALQ08_01444</name>
</gene>
<dbReference type="EMBL" id="RBRA01000089">
    <property type="protein sequence ID" value="RMQ26275.1"/>
    <property type="molecule type" value="Genomic_DNA"/>
</dbReference>
<feature type="coiled-coil region" evidence="1">
    <location>
        <begin position="39"/>
        <end position="66"/>
    </location>
</feature>
<evidence type="ECO:0000313" key="2">
    <source>
        <dbReference type="EMBL" id="RMQ26275.1"/>
    </source>
</evidence>
<keyword evidence="1" id="KW-0175">Coiled coil</keyword>
<proteinExistence type="predicted"/>
<comment type="caution">
    <text evidence="2">The sequence shown here is derived from an EMBL/GenBank/DDBJ whole genome shotgun (WGS) entry which is preliminary data.</text>
</comment>
<dbReference type="Proteomes" id="UP000269044">
    <property type="component" value="Unassembled WGS sequence"/>
</dbReference>